<dbReference type="EMBL" id="CAWYQH010000068">
    <property type="protein sequence ID" value="CAK8680294.1"/>
    <property type="molecule type" value="Genomic_DNA"/>
</dbReference>
<dbReference type="SMART" id="SM00241">
    <property type="entry name" value="ZP"/>
    <property type="match status" value="1"/>
</dbReference>
<evidence type="ECO:0008006" key="12">
    <source>
        <dbReference type="Google" id="ProtNLM"/>
    </source>
</evidence>
<keyword evidence="6" id="KW-1133">Transmembrane helix</keyword>
<dbReference type="Pfam" id="PF00100">
    <property type="entry name" value="Zona_pellucida"/>
    <property type="match status" value="1"/>
</dbReference>
<dbReference type="PROSITE" id="PS50092">
    <property type="entry name" value="TSP1"/>
    <property type="match status" value="1"/>
</dbReference>
<feature type="disulfide bond" evidence="4">
    <location>
        <begin position="271"/>
        <end position="286"/>
    </location>
</feature>
<keyword evidence="11" id="KW-1185">Reference proteome</keyword>
<dbReference type="InterPro" id="IPR042235">
    <property type="entry name" value="ZP-C_dom"/>
</dbReference>
<feature type="disulfide bond" evidence="3">
    <location>
        <begin position="213"/>
        <end position="230"/>
    </location>
</feature>
<dbReference type="Proteomes" id="UP001642483">
    <property type="component" value="Unassembled WGS sequence"/>
</dbReference>
<evidence type="ECO:0000256" key="2">
    <source>
        <dbReference type="ARBA" id="ARBA00023157"/>
    </source>
</evidence>
<evidence type="ECO:0000313" key="11">
    <source>
        <dbReference type="Proteomes" id="UP001642483"/>
    </source>
</evidence>
<feature type="domain" description="EGF-like" evidence="8">
    <location>
        <begin position="204"/>
        <end position="239"/>
    </location>
</feature>
<evidence type="ECO:0000313" key="10">
    <source>
        <dbReference type="EMBL" id="CAK8680294.1"/>
    </source>
</evidence>
<proteinExistence type="predicted"/>
<sequence length="747" mass="84824">MLRTHLCILLKVISLILFVSGSEGQDSTYYSNYYNYDLGDTAGEDQDKNEEENHEVQSEENPELSLNGNFRVLCTGDQIVLTILRQALPESLEIHIPKKMVSAKDCFRYNLGNTVVTYQVNRTCADLITLQHIGSSRFFRHRALLKHKRLTVSSSNPYSVVYTIVMECEQFGSVGGNGSFIFTSDDRIRAERRIFEHRIATGSMINNCKSENCPYGGSCLDENEVDGYYCICAYSDDCQLKCPREYYGCDRGNTSNPGQKQLQCIRNGWLCDKRFDCKLKDDESHCVETWSTWGPWSKCRGGCEGGEQTRQRVCDVAFTPDPERCKIHKNALGCSRRCVDKGQIERENRTCKIVGCPTVQCSHHHMVAVIPRNGDMTDQEIHDRIQIGKDQQCQPTYNDTHLIFVIYLHKCNTTWKVDGEDIIYQNEIRFLPKLDQSSIIVRDFGKTYAVTCRFNRRHKVVIGHKRDGFGIGEVAALTFNEDDDKKWVGMEQNEPVDYFASGDGEFDFKMDLYKSNNFQEPYTRSDYPLRKPLREQLFVAVQFQSIDETVALHIERCRATPHALQKDLLNSYTFIENGCAVDETVRFFKSKQSAKFRTFSIEAFKFNDVTKPHIFIQCDVIVCELDDSDCEPDCGENHSGSREKRSFAGGLQPIDDEPTYGHVIQGPIIVVDSNVESGLWENDKLLYQRAPQDVLTTDATPDASDSAIGSPSVLFVYYALGGLACISFGVFIGILANRKFRSSPTAV</sequence>
<feature type="compositionally biased region" description="Acidic residues" evidence="5">
    <location>
        <begin position="42"/>
        <end position="62"/>
    </location>
</feature>
<dbReference type="PROSITE" id="PS50068">
    <property type="entry name" value="LDLRA_2"/>
    <property type="match status" value="1"/>
</dbReference>
<dbReference type="Pfam" id="PF00090">
    <property type="entry name" value="TSP_1"/>
    <property type="match status" value="1"/>
</dbReference>
<evidence type="ECO:0000256" key="6">
    <source>
        <dbReference type="SAM" id="Phobius"/>
    </source>
</evidence>
<dbReference type="PANTHER" id="PTHR14002">
    <property type="entry name" value="ENDOGLIN/TGF-BETA RECEPTOR TYPE III"/>
    <property type="match status" value="1"/>
</dbReference>
<feature type="transmembrane region" description="Helical" evidence="6">
    <location>
        <begin position="715"/>
        <end position="736"/>
    </location>
</feature>
<dbReference type="SUPFAM" id="SSF82895">
    <property type="entry name" value="TSP-1 type 1 repeat"/>
    <property type="match status" value="1"/>
</dbReference>
<dbReference type="InterPro" id="IPR055355">
    <property type="entry name" value="ZP-C"/>
</dbReference>
<evidence type="ECO:0000256" key="5">
    <source>
        <dbReference type="SAM" id="MobiDB-lite"/>
    </source>
</evidence>
<dbReference type="SMART" id="SM00209">
    <property type="entry name" value="TSP1"/>
    <property type="match status" value="1"/>
</dbReference>
<dbReference type="PROSITE" id="PS51034">
    <property type="entry name" value="ZP_2"/>
    <property type="match status" value="1"/>
</dbReference>
<keyword evidence="6" id="KW-0812">Transmembrane</keyword>
<dbReference type="Gene3D" id="2.60.40.4100">
    <property type="entry name" value="Zona pellucida, ZP-C domain"/>
    <property type="match status" value="1"/>
</dbReference>
<dbReference type="PANTHER" id="PTHR14002:SF43">
    <property type="entry name" value="DELTA-LIKE PROTEIN"/>
    <property type="match status" value="1"/>
</dbReference>
<evidence type="ECO:0000256" key="7">
    <source>
        <dbReference type="SAM" id="SignalP"/>
    </source>
</evidence>
<feature type="signal peptide" evidence="7">
    <location>
        <begin position="1"/>
        <end position="24"/>
    </location>
</feature>
<keyword evidence="6" id="KW-0472">Membrane</keyword>
<evidence type="ECO:0000259" key="9">
    <source>
        <dbReference type="PROSITE" id="PS51034"/>
    </source>
</evidence>
<name>A0ABP0FKW6_CLALP</name>
<protein>
    <recommendedName>
        <fullName evidence="12">ZP domain-containing protein</fullName>
    </recommendedName>
</protein>
<dbReference type="InterPro" id="IPR001507">
    <property type="entry name" value="ZP_dom"/>
</dbReference>
<keyword evidence="2 3" id="KW-1015">Disulfide bond</keyword>
<keyword evidence="1 7" id="KW-0732">Signal</keyword>
<evidence type="ECO:0000256" key="4">
    <source>
        <dbReference type="PROSITE-ProRule" id="PRU00124"/>
    </source>
</evidence>
<accession>A0ABP0FKW6</accession>
<organism evidence="10 11">
    <name type="scientific">Clavelina lepadiformis</name>
    <name type="common">Light-bulb sea squirt</name>
    <name type="synonym">Ascidia lepadiformis</name>
    <dbReference type="NCBI Taxonomy" id="159417"/>
    <lineage>
        <taxon>Eukaryota</taxon>
        <taxon>Metazoa</taxon>
        <taxon>Chordata</taxon>
        <taxon>Tunicata</taxon>
        <taxon>Ascidiacea</taxon>
        <taxon>Aplousobranchia</taxon>
        <taxon>Clavelinidae</taxon>
        <taxon>Clavelina</taxon>
    </lineage>
</organism>
<dbReference type="InterPro" id="IPR000742">
    <property type="entry name" value="EGF"/>
</dbReference>
<feature type="chain" id="PRO_5045903914" description="ZP domain-containing protein" evidence="7">
    <location>
        <begin position="25"/>
        <end position="747"/>
    </location>
</feature>
<reference evidence="10 11" key="1">
    <citation type="submission" date="2024-02" db="EMBL/GenBank/DDBJ databases">
        <authorList>
            <person name="Daric V."/>
            <person name="Darras S."/>
        </authorList>
    </citation>
    <scope>NUCLEOTIDE SEQUENCE [LARGE SCALE GENOMIC DNA]</scope>
</reference>
<evidence type="ECO:0000256" key="1">
    <source>
        <dbReference type="ARBA" id="ARBA00022729"/>
    </source>
</evidence>
<dbReference type="InterPro" id="IPR000884">
    <property type="entry name" value="TSP1_rpt"/>
</dbReference>
<comment type="caution">
    <text evidence="3">Lacks conserved residue(s) required for the propagation of feature annotation.</text>
</comment>
<dbReference type="InterPro" id="IPR002172">
    <property type="entry name" value="LDrepeatLR_classA_rpt"/>
</dbReference>
<feature type="region of interest" description="Disordered" evidence="5">
    <location>
        <begin position="41"/>
        <end position="62"/>
    </location>
</feature>
<dbReference type="PROSITE" id="PS50026">
    <property type="entry name" value="EGF_3"/>
    <property type="match status" value="1"/>
</dbReference>
<evidence type="ECO:0000259" key="8">
    <source>
        <dbReference type="PROSITE" id="PS50026"/>
    </source>
</evidence>
<dbReference type="InterPro" id="IPR036383">
    <property type="entry name" value="TSP1_rpt_sf"/>
</dbReference>
<gene>
    <name evidence="10" type="ORF">CVLEPA_LOCUS10562</name>
</gene>
<feature type="domain" description="ZP" evidence="9">
    <location>
        <begin position="360"/>
        <end position="641"/>
    </location>
</feature>
<dbReference type="Gene3D" id="2.60.40.3210">
    <property type="entry name" value="Zona pellucida, ZP-N domain"/>
    <property type="match status" value="1"/>
</dbReference>
<evidence type="ECO:0000256" key="3">
    <source>
        <dbReference type="PROSITE-ProRule" id="PRU00076"/>
    </source>
</evidence>
<comment type="caution">
    <text evidence="10">The sequence shown here is derived from an EMBL/GenBank/DDBJ whole genome shotgun (WGS) entry which is preliminary data.</text>
</comment>
<keyword evidence="3" id="KW-0245">EGF-like domain</keyword>